<dbReference type="GO" id="GO:0051539">
    <property type="term" value="F:4 iron, 4 sulfur cluster binding"/>
    <property type="evidence" value="ECO:0007669"/>
    <property type="project" value="UniProtKB-KW"/>
</dbReference>
<keyword evidence="2" id="KW-0479">Metal-binding</keyword>
<dbReference type="Gene3D" id="3.50.50.60">
    <property type="entry name" value="FAD/NAD(P)-binding domain"/>
    <property type="match status" value="1"/>
</dbReference>
<keyword evidence="5" id="KW-0411">Iron-sulfur</keyword>
<keyword evidence="4" id="KW-0408">Iron</keyword>
<proteinExistence type="predicted"/>
<dbReference type="Pfam" id="PF12831">
    <property type="entry name" value="FAD_oxidored"/>
    <property type="match status" value="1"/>
</dbReference>
<sequence length="525" mass="56806">MSEPDVLVYGATGAGVLAAVAAAEAGATVRLVEPGRHVGGMVSGGLSWTDVGTLEAIGGLTRRFYELVAKHYDIGLFEVPGPEPHVAENLLTSMLADAGVDLVLGERLIDAEMDGDRIRAVRTTGGRRPAGVFVDAGYEGDLLAAAGVPYRVGRESRELHGEIWAGRQPAYRPSRHNFSVILSPFGDGDSGGLLPFIRPPELDRHGWPAERLGEGDGGLQAYGFRLCMTDRPANGRPLEEPKGYDPARFELLRRYLTADPAHDSAEGWLLGLRRDLLPGGKCDVNSVGPFSLNLLDGSNRGYPDGDEETRQEIRDRHLAYSHELLYYLQNDDGVPAWIREQLGGWFLCADEFEDTDGWPHQLYVRDARRMVGAAVLTEHDLLNRVRQPDTIAVGSYNIDIREIERTWRYLPEYLDPVPASATGPVSRPGVPAVFNEGYVSVGIEPYAIPYRAVVPSAEDCVNLLVPICLSASHVAFASARTEPTLMALGQATGVAAALAAIGGTSVQRVDVGRLQERLAADGQPL</sequence>
<evidence type="ECO:0008006" key="8">
    <source>
        <dbReference type="Google" id="ProtNLM"/>
    </source>
</evidence>
<keyword evidence="1" id="KW-0004">4Fe-4S</keyword>
<gene>
    <name evidence="6" type="ORF">Airi02_034480</name>
</gene>
<evidence type="ECO:0000256" key="4">
    <source>
        <dbReference type="ARBA" id="ARBA00023004"/>
    </source>
</evidence>
<evidence type="ECO:0000313" key="6">
    <source>
        <dbReference type="EMBL" id="GLY85519.1"/>
    </source>
</evidence>
<comment type="caution">
    <text evidence="6">The sequence shown here is derived from an EMBL/GenBank/DDBJ whole genome shotgun (WGS) entry which is preliminary data.</text>
</comment>
<dbReference type="AlphaFoldDB" id="A0A9W6S151"/>
<evidence type="ECO:0000313" key="7">
    <source>
        <dbReference type="Proteomes" id="UP001165074"/>
    </source>
</evidence>
<dbReference type="RefSeq" id="WP_285572490.1">
    <property type="nucleotide sequence ID" value="NZ_BSTK01000004.1"/>
</dbReference>
<dbReference type="SUPFAM" id="SSF51905">
    <property type="entry name" value="FAD/NAD(P)-binding domain"/>
    <property type="match status" value="1"/>
</dbReference>
<protein>
    <recommendedName>
        <fullName evidence="8">FAD dependent oxidoreductase</fullName>
    </recommendedName>
</protein>
<dbReference type="InterPro" id="IPR036188">
    <property type="entry name" value="FAD/NAD-bd_sf"/>
</dbReference>
<evidence type="ECO:0000256" key="1">
    <source>
        <dbReference type="ARBA" id="ARBA00022485"/>
    </source>
</evidence>
<dbReference type="PANTHER" id="PTHR43498">
    <property type="entry name" value="FERREDOXIN:COB-COM HETERODISULFIDE REDUCTASE SUBUNIT A"/>
    <property type="match status" value="1"/>
</dbReference>
<dbReference type="Proteomes" id="UP001165074">
    <property type="component" value="Unassembled WGS sequence"/>
</dbReference>
<keyword evidence="3" id="KW-0560">Oxidoreductase</keyword>
<dbReference type="PANTHER" id="PTHR43498:SF1">
    <property type="entry name" value="COB--COM HETERODISULFIDE REDUCTASE IRON-SULFUR SUBUNIT A"/>
    <property type="match status" value="1"/>
</dbReference>
<keyword evidence="7" id="KW-1185">Reference proteome</keyword>
<accession>A0A9W6S151</accession>
<name>A0A9W6S151_9ACTN</name>
<evidence type="ECO:0000256" key="2">
    <source>
        <dbReference type="ARBA" id="ARBA00022723"/>
    </source>
</evidence>
<reference evidence="6" key="1">
    <citation type="submission" date="2023-03" db="EMBL/GenBank/DDBJ databases">
        <title>Actinoallomurus iriomotensis NBRC 103684.</title>
        <authorList>
            <person name="Ichikawa N."/>
            <person name="Sato H."/>
            <person name="Tonouchi N."/>
        </authorList>
    </citation>
    <scope>NUCLEOTIDE SEQUENCE</scope>
    <source>
        <strain evidence="6">NBRC 103684</strain>
    </source>
</reference>
<dbReference type="GO" id="GO:0046872">
    <property type="term" value="F:metal ion binding"/>
    <property type="evidence" value="ECO:0007669"/>
    <property type="project" value="UniProtKB-KW"/>
</dbReference>
<evidence type="ECO:0000256" key="3">
    <source>
        <dbReference type="ARBA" id="ARBA00023002"/>
    </source>
</evidence>
<evidence type="ECO:0000256" key="5">
    <source>
        <dbReference type="ARBA" id="ARBA00023014"/>
    </source>
</evidence>
<dbReference type="InterPro" id="IPR039650">
    <property type="entry name" value="HdrA-like"/>
</dbReference>
<dbReference type="GO" id="GO:0016491">
    <property type="term" value="F:oxidoreductase activity"/>
    <property type="evidence" value="ECO:0007669"/>
    <property type="project" value="UniProtKB-KW"/>
</dbReference>
<organism evidence="6 7">
    <name type="scientific">Actinoallomurus iriomotensis</name>
    <dbReference type="NCBI Taxonomy" id="478107"/>
    <lineage>
        <taxon>Bacteria</taxon>
        <taxon>Bacillati</taxon>
        <taxon>Actinomycetota</taxon>
        <taxon>Actinomycetes</taxon>
        <taxon>Streptosporangiales</taxon>
        <taxon>Thermomonosporaceae</taxon>
        <taxon>Actinoallomurus</taxon>
    </lineage>
</organism>
<dbReference type="EMBL" id="BSTK01000004">
    <property type="protein sequence ID" value="GLY85519.1"/>
    <property type="molecule type" value="Genomic_DNA"/>
</dbReference>